<protein>
    <submittedName>
        <fullName evidence="2">Uncharacterized protein</fullName>
    </submittedName>
</protein>
<evidence type="ECO:0000256" key="1">
    <source>
        <dbReference type="SAM" id="SignalP"/>
    </source>
</evidence>
<dbReference type="EMBL" id="JALBGC010000008">
    <property type="protein sequence ID" value="MCI1190171.1"/>
    <property type="molecule type" value="Genomic_DNA"/>
</dbReference>
<proteinExistence type="predicted"/>
<comment type="caution">
    <text evidence="2">The sequence shown here is derived from an EMBL/GenBank/DDBJ whole genome shotgun (WGS) entry which is preliminary data.</text>
</comment>
<evidence type="ECO:0000313" key="3">
    <source>
        <dbReference type="Proteomes" id="UP001139193"/>
    </source>
</evidence>
<accession>A0A9X1VJU9</accession>
<evidence type="ECO:0000313" key="2">
    <source>
        <dbReference type="EMBL" id="MCI1190171.1"/>
    </source>
</evidence>
<feature type="signal peptide" evidence="1">
    <location>
        <begin position="1"/>
        <end position="20"/>
    </location>
</feature>
<name>A0A9X1VJU9_9BACT</name>
<reference evidence="2" key="1">
    <citation type="submission" date="2022-03" db="EMBL/GenBank/DDBJ databases">
        <title>Bacterial whole genome sequence for Hymenobacter sp. DH14.</title>
        <authorList>
            <person name="Le V."/>
        </authorList>
    </citation>
    <scope>NUCLEOTIDE SEQUENCE</scope>
    <source>
        <strain evidence="2">DH14</strain>
    </source>
</reference>
<dbReference type="Proteomes" id="UP001139193">
    <property type="component" value="Unassembled WGS sequence"/>
</dbReference>
<gene>
    <name evidence="2" type="ORF">MON38_22320</name>
</gene>
<feature type="chain" id="PRO_5040831269" evidence="1">
    <location>
        <begin position="21"/>
        <end position="74"/>
    </location>
</feature>
<organism evidence="2 3">
    <name type="scientific">Hymenobacter cyanobacteriorum</name>
    <dbReference type="NCBI Taxonomy" id="2926463"/>
    <lineage>
        <taxon>Bacteria</taxon>
        <taxon>Pseudomonadati</taxon>
        <taxon>Bacteroidota</taxon>
        <taxon>Cytophagia</taxon>
        <taxon>Cytophagales</taxon>
        <taxon>Hymenobacteraceae</taxon>
        <taxon>Hymenobacter</taxon>
    </lineage>
</organism>
<sequence length="74" mass="8092">MRIFYRWLSGLLLLGVPAAAQTTDSLRQAVDRIFAPLDKSQVPVPYLAEYGTRFAALTPYNGTLTDSSVATLTT</sequence>
<keyword evidence="3" id="KW-1185">Reference proteome</keyword>
<dbReference type="AlphaFoldDB" id="A0A9X1VJU9"/>
<keyword evidence="1" id="KW-0732">Signal</keyword>
<dbReference type="RefSeq" id="WP_241938380.1">
    <property type="nucleotide sequence ID" value="NZ_JALBGC010000008.1"/>
</dbReference>